<reference evidence="1 2" key="1">
    <citation type="submission" date="2018-06" db="EMBL/GenBank/DDBJ databases">
        <authorList>
            <consortium name="Pathogen Informatics"/>
            <person name="Doyle S."/>
        </authorList>
    </citation>
    <scope>NUCLEOTIDE SEQUENCE [LARGE SCALE GENOMIC DNA]</scope>
    <source>
        <strain evidence="1 2">NCTC5664</strain>
    </source>
</reference>
<name>A0A380DM30_STAAU</name>
<dbReference type="Proteomes" id="UP000254502">
    <property type="component" value="Unassembled WGS sequence"/>
</dbReference>
<gene>
    <name evidence="1" type="ORF">NCTC5664_00432</name>
</gene>
<dbReference type="EMBL" id="UHAQ01000002">
    <property type="protein sequence ID" value="SUK32879.1"/>
    <property type="molecule type" value="Genomic_DNA"/>
</dbReference>
<accession>A0A380DM30</accession>
<sequence length="39" mass="4593">MKTKEELQSEISDIKRQIDLKVKYATRALNNDELEKAEN</sequence>
<proteinExistence type="predicted"/>
<dbReference type="AlphaFoldDB" id="A0A380DM30"/>
<evidence type="ECO:0000313" key="1">
    <source>
        <dbReference type="EMBL" id="SUK32879.1"/>
    </source>
</evidence>
<protein>
    <submittedName>
        <fullName evidence="1">Phage major capsid protein, HK97 family</fullName>
    </submittedName>
</protein>
<evidence type="ECO:0000313" key="2">
    <source>
        <dbReference type="Proteomes" id="UP000254502"/>
    </source>
</evidence>
<organism evidence="1 2">
    <name type="scientific">Staphylococcus aureus</name>
    <dbReference type="NCBI Taxonomy" id="1280"/>
    <lineage>
        <taxon>Bacteria</taxon>
        <taxon>Bacillati</taxon>
        <taxon>Bacillota</taxon>
        <taxon>Bacilli</taxon>
        <taxon>Bacillales</taxon>
        <taxon>Staphylococcaceae</taxon>
        <taxon>Staphylococcus</taxon>
    </lineage>
</organism>